<dbReference type="Gene3D" id="3.40.50.1000">
    <property type="entry name" value="HAD superfamily/HAD-like"/>
    <property type="match status" value="1"/>
</dbReference>
<comment type="similarity">
    <text evidence="3">Belongs to the KdsC family.</text>
</comment>
<evidence type="ECO:0000256" key="1">
    <source>
        <dbReference type="ARBA" id="ARBA00000898"/>
    </source>
</evidence>
<evidence type="ECO:0000256" key="12">
    <source>
        <dbReference type="PIRSR" id="PIRSR006118-2"/>
    </source>
</evidence>
<dbReference type="Proteomes" id="UP000198620">
    <property type="component" value="Unassembled WGS sequence"/>
</dbReference>
<comment type="catalytic activity">
    <reaction evidence="1">
        <text>3-deoxy-alpha-D-manno-2-octulosonate-8-phosphate + H2O = 3-deoxy-alpha-D-manno-oct-2-ulosonate + phosphate</text>
        <dbReference type="Rhea" id="RHEA:11500"/>
        <dbReference type="ChEBI" id="CHEBI:15377"/>
        <dbReference type="ChEBI" id="CHEBI:43474"/>
        <dbReference type="ChEBI" id="CHEBI:85985"/>
        <dbReference type="ChEBI" id="CHEBI:85986"/>
        <dbReference type="EC" id="3.1.3.45"/>
    </reaction>
</comment>
<dbReference type="GO" id="GO:0019143">
    <property type="term" value="F:3-deoxy-manno-octulosonate-8-phosphatase activity"/>
    <property type="evidence" value="ECO:0007669"/>
    <property type="project" value="UniProtKB-EC"/>
</dbReference>
<dbReference type="Pfam" id="PF08282">
    <property type="entry name" value="Hydrolase_3"/>
    <property type="match status" value="1"/>
</dbReference>
<evidence type="ECO:0000313" key="14">
    <source>
        <dbReference type="Proteomes" id="UP000198620"/>
    </source>
</evidence>
<dbReference type="FunFam" id="3.40.50.1000:FF:000029">
    <property type="entry name" value="3-deoxy-D-manno-octulosonate 8-phosphate phosphatase KdsC"/>
    <property type="match status" value="1"/>
</dbReference>
<dbReference type="InterPro" id="IPR036412">
    <property type="entry name" value="HAD-like_sf"/>
</dbReference>
<dbReference type="GO" id="GO:0046872">
    <property type="term" value="F:metal ion binding"/>
    <property type="evidence" value="ECO:0007669"/>
    <property type="project" value="UniProtKB-KW"/>
</dbReference>
<dbReference type="EC" id="3.1.3.45" evidence="5"/>
<evidence type="ECO:0000256" key="5">
    <source>
        <dbReference type="ARBA" id="ARBA00013066"/>
    </source>
</evidence>
<dbReference type="EMBL" id="FOBH01000008">
    <property type="protein sequence ID" value="SEL29890.1"/>
    <property type="molecule type" value="Genomic_DNA"/>
</dbReference>
<evidence type="ECO:0000256" key="2">
    <source>
        <dbReference type="ARBA" id="ARBA00001946"/>
    </source>
</evidence>
<dbReference type="SUPFAM" id="SSF56784">
    <property type="entry name" value="HAD-like"/>
    <property type="match status" value="1"/>
</dbReference>
<accession>A0A1H7P205</accession>
<dbReference type="STRING" id="1233.SAMN05216387_10830"/>
<keyword evidence="7 12" id="KW-0479">Metal-binding</keyword>
<evidence type="ECO:0000256" key="6">
    <source>
        <dbReference type="ARBA" id="ARBA00020092"/>
    </source>
</evidence>
<dbReference type="NCBIfam" id="NF007019">
    <property type="entry name" value="PRK09484.1"/>
    <property type="match status" value="1"/>
</dbReference>
<evidence type="ECO:0000256" key="10">
    <source>
        <dbReference type="ARBA" id="ARBA00022985"/>
    </source>
</evidence>
<keyword evidence="9 12" id="KW-0460">Magnesium</keyword>
<feature type="binding site" evidence="12">
    <location>
        <position position="19"/>
    </location>
    <ligand>
        <name>substrate</name>
    </ligand>
</feature>
<dbReference type="PANTHER" id="PTHR21485">
    <property type="entry name" value="HAD SUPERFAMILY MEMBERS CMAS AND KDSC"/>
    <property type="match status" value="1"/>
</dbReference>
<evidence type="ECO:0000256" key="8">
    <source>
        <dbReference type="ARBA" id="ARBA00022801"/>
    </source>
</evidence>
<evidence type="ECO:0000256" key="9">
    <source>
        <dbReference type="ARBA" id="ARBA00022842"/>
    </source>
</evidence>
<dbReference type="OrthoDB" id="9805604at2"/>
<protein>
    <recommendedName>
        <fullName evidence="6">3-deoxy-D-manno-octulosonate 8-phosphate phosphatase KdsC</fullName>
        <ecNumber evidence="5">3.1.3.45</ecNumber>
    </recommendedName>
    <alternativeName>
        <fullName evidence="11">KDO 8-P phosphatase</fullName>
    </alternativeName>
</protein>
<feature type="binding site" evidence="12">
    <location>
        <position position="17"/>
    </location>
    <ligand>
        <name>Mg(2+)</name>
        <dbReference type="ChEBI" id="CHEBI:18420"/>
    </ligand>
</feature>
<gene>
    <name evidence="13" type="ORF">SAMN05216387_10830</name>
</gene>
<dbReference type="PANTHER" id="PTHR21485:SF6">
    <property type="entry name" value="N-ACYLNEURAMINATE CYTIDYLYLTRANSFERASE-RELATED"/>
    <property type="match status" value="1"/>
</dbReference>
<dbReference type="SFLD" id="SFLDG01138">
    <property type="entry name" value="C1.6.2:_Deoxy-d-mannose-octulo"/>
    <property type="match status" value="1"/>
</dbReference>
<dbReference type="NCBIfam" id="TIGR01662">
    <property type="entry name" value="HAD-SF-IIIA"/>
    <property type="match status" value="1"/>
</dbReference>
<organism evidence="13 14">
    <name type="scientific">Nitrosovibrio tenuis</name>
    <dbReference type="NCBI Taxonomy" id="1233"/>
    <lineage>
        <taxon>Bacteria</taxon>
        <taxon>Pseudomonadati</taxon>
        <taxon>Pseudomonadota</taxon>
        <taxon>Betaproteobacteria</taxon>
        <taxon>Nitrosomonadales</taxon>
        <taxon>Nitrosomonadaceae</taxon>
        <taxon>Nitrosovibrio</taxon>
    </lineage>
</organism>
<sequence>MQHILEKARKIRLVIFDVDGVLTDGSLYLTDGGEEIKAFNSLDGHGIKMLKASGVKVALITGRESRCVDLKAIDLGITLVYQGAKNKLPAFEALLSEQKLDASSCAYVGDDLIDLPVMLRCGLAICVPAAPALVKKHAHYVTHLGGGRGAAREICEMIMEAQDTLEPQLAMYLK</sequence>
<dbReference type="NCBIfam" id="TIGR01670">
    <property type="entry name" value="KdsC-phosphatas"/>
    <property type="match status" value="1"/>
</dbReference>
<dbReference type="AlphaFoldDB" id="A0A1H7P205"/>
<dbReference type="GO" id="GO:0009103">
    <property type="term" value="P:lipopolysaccharide biosynthetic process"/>
    <property type="evidence" value="ECO:0007669"/>
    <property type="project" value="UniProtKB-KW"/>
</dbReference>
<comment type="cofactor">
    <cofactor evidence="2 12">
        <name>Mg(2+)</name>
        <dbReference type="ChEBI" id="CHEBI:18420"/>
    </cofactor>
</comment>
<dbReference type="CDD" id="cd01630">
    <property type="entry name" value="HAD_KDO-like"/>
    <property type="match status" value="1"/>
</dbReference>
<evidence type="ECO:0000256" key="11">
    <source>
        <dbReference type="ARBA" id="ARBA00031051"/>
    </source>
</evidence>
<dbReference type="InterPro" id="IPR006549">
    <property type="entry name" value="HAD-SF_hydro_IIIA"/>
</dbReference>
<dbReference type="GO" id="GO:0008781">
    <property type="term" value="F:N-acylneuraminate cytidylyltransferase activity"/>
    <property type="evidence" value="ECO:0007669"/>
    <property type="project" value="TreeGrafter"/>
</dbReference>
<dbReference type="InterPro" id="IPR050793">
    <property type="entry name" value="CMP-NeuNAc_synthase"/>
</dbReference>
<dbReference type="PIRSF" id="PIRSF006118">
    <property type="entry name" value="KDO8-P_Ptase"/>
    <property type="match status" value="1"/>
</dbReference>
<feature type="binding site" evidence="12">
    <location>
        <position position="110"/>
    </location>
    <ligand>
        <name>Mg(2+)</name>
        <dbReference type="ChEBI" id="CHEBI:18420"/>
    </ligand>
</feature>
<evidence type="ECO:0000256" key="3">
    <source>
        <dbReference type="ARBA" id="ARBA00005893"/>
    </source>
</evidence>
<dbReference type="SFLD" id="SFLDG01136">
    <property type="entry name" value="C1.6:_Phosphoserine_Phosphatas"/>
    <property type="match status" value="1"/>
</dbReference>
<keyword evidence="10" id="KW-0448">Lipopolysaccharide biosynthesis</keyword>
<dbReference type="InterPro" id="IPR010023">
    <property type="entry name" value="KdsC_fam"/>
</dbReference>
<evidence type="ECO:0000256" key="7">
    <source>
        <dbReference type="ARBA" id="ARBA00022723"/>
    </source>
</evidence>
<evidence type="ECO:0000313" key="13">
    <source>
        <dbReference type="EMBL" id="SEL29890.1"/>
    </source>
</evidence>
<keyword evidence="14" id="KW-1185">Reference proteome</keyword>
<evidence type="ECO:0000256" key="4">
    <source>
        <dbReference type="ARBA" id="ARBA00011881"/>
    </source>
</evidence>
<dbReference type="InterPro" id="IPR023214">
    <property type="entry name" value="HAD_sf"/>
</dbReference>
<dbReference type="RefSeq" id="WP_090828956.1">
    <property type="nucleotide sequence ID" value="NZ_FOBH01000008.1"/>
</dbReference>
<comment type="subunit">
    <text evidence="4">Homotetramer.</text>
</comment>
<dbReference type="SFLD" id="SFLDS00003">
    <property type="entry name" value="Haloacid_Dehalogenase"/>
    <property type="match status" value="1"/>
</dbReference>
<name>A0A1H7P205_9PROT</name>
<proteinExistence type="inferred from homology"/>
<reference evidence="13 14" key="1">
    <citation type="submission" date="2016-10" db="EMBL/GenBank/DDBJ databases">
        <authorList>
            <person name="de Groot N.N."/>
        </authorList>
    </citation>
    <scope>NUCLEOTIDE SEQUENCE [LARGE SCALE GENOMIC DNA]</scope>
    <source>
        <strain evidence="13 14">Nv1</strain>
    </source>
</reference>
<keyword evidence="8" id="KW-0378">Hydrolase</keyword>